<gene>
    <name evidence="1" type="ORF">HC248_01670</name>
</gene>
<dbReference type="RefSeq" id="WP_168922081.1">
    <property type="nucleotide sequence ID" value="NZ_CP051461.1"/>
</dbReference>
<dbReference type="Pfam" id="PF05932">
    <property type="entry name" value="CesT"/>
    <property type="match status" value="1"/>
</dbReference>
<dbReference type="EMBL" id="CP051461">
    <property type="protein sequence ID" value="QJC56365.1"/>
    <property type="molecule type" value="Genomic_DNA"/>
</dbReference>
<keyword evidence="2" id="KW-1185">Reference proteome</keyword>
<evidence type="ECO:0000313" key="2">
    <source>
        <dbReference type="Proteomes" id="UP000502041"/>
    </source>
</evidence>
<dbReference type="InterPro" id="IPR010261">
    <property type="entry name" value="Tir_chaperone"/>
</dbReference>
<dbReference type="Proteomes" id="UP000502041">
    <property type="component" value="Chromosome"/>
</dbReference>
<accession>A0A6H2H930</accession>
<dbReference type="KEGG" id="pvac:HC248_01670"/>
<organism evidence="1 2">
    <name type="scientific">Polaromonas vacuolata</name>
    <dbReference type="NCBI Taxonomy" id="37448"/>
    <lineage>
        <taxon>Bacteria</taxon>
        <taxon>Pseudomonadati</taxon>
        <taxon>Pseudomonadota</taxon>
        <taxon>Betaproteobacteria</taxon>
        <taxon>Burkholderiales</taxon>
        <taxon>Comamonadaceae</taxon>
        <taxon>Polaromonas</taxon>
    </lineage>
</organism>
<protein>
    <submittedName>
        <fullName evidence="1">Uncharacterized protein</fullName>
    </submittedName>
</protein>
<dbReference type="GO" id="GO:0030254">
    <property type="term" value="P:protein secretion by the type III secretion system"/>
    <property type="evidence" value="ECO:0007669"/>
    <property type="project" value="InterPro"/>
</dbReference>
<name>A0A6H2H930_9BURK</name>
<sequence>MDKFHTAEILIHDFSTRHGIEVSFSENGIFGILLDEKVHITLRFEPEYGALLLHAPVGRMPASDSPGYCEFLTDILTANYLWKGGDGLTLSLALDVLYAQKLLIISNLAVNDLDNHLFSAAKTVLTWRDKLMPDDTLDVAPPSEWKGVINYG</sequence>
<dbReference type="SUPFAM" id="SSF69635">
    <property type="entry name" value="Type III secretory system chaperone-like"/>
    <property type="match status" value="1"/>
</dbReference>
<dbReference type="Gene3D" id="3.30.1460.10">
    <property type="match status" value="1"/>
</dbReference>
<evidence type="ECO:0000313" key="1">
    <source>
        <dbReference type="EMBL" id="QJC56365.1"/>
    </source>
</evidence>
<dbReference type="AlphaFoldDB" id="A0A6H2H930"/>
<proteinExistence type="predicted"/>
<reference evidence="1 2" key="1">
    <citation type="submission" date="2020-04" db="EMBL/GenBank/DDBJ databases">
        <title>Complete genome of a Psychrophilic, Marine, Gas Vacuolate Bacterium Polaromonas vacuolata KCTC 22033T.</title>
        <authorList>
            <person name="Hwang K."/>
            <person name="Kim K.M."/>
        </authorList>
    </citation>
    <scope>NUCLEOTIDE SEQUENCE [LARGE SCALE GENOMIC DNA]</scope>
    <source>
        <strain evidence="1 2">KCTC 22033</strain>
    </source>
</reference>